<feature type="transmembrane region" description="Helical" evidence="1">
    <location>
        <begin position="86"/>
        <end position="110"/>
    </location>
</feature>
<comment type="caution">
    <text evidence="2">The sequence shown here is derived from an EMBL/GenBank/DDBJ whole genome shotgun (WGS) entry which is preliminary data.</text>
</comment>
<reference evidence="2 3" key="1">
    <citation type="journal article" date="2017" name="Nat. Commun.">
        <title>Genome assembly with in vitro proximity ligation data and whole-genome triplication in lettuce.</title>
        <authorList>
            <person name="Reyes-Chin-Wo S."/>
            <person name="Wang Z."/>
            <person name="Yang X."/>
            <person name="Kozik A."/>
            <person name="Arikit S."/>
            <person name="Song C."/>
            <person name="Xia L."/>
            <person name="Froenicke L."/>
            <person name="Lavelle D.O."/>
            <person name="Truco M.J."/>
            <person name="Xia R."/>
            <person name="Zhu S."/>
            <person name="Xu C."/>
            <person name="Xu H."/>
            <person name="Xu X."/>
            <person name="Cox K."/>
            <person name="Korf I."/>
            <person name="Meyers B.C."/>
            <person name="Michelmore R.W."/>
        </authorList>
    </citation>
    <scope>NUCLEOTIDE SEQUENCE [LARGE SCALE GENOMIC DNA]</scope>
    <source>
        <strain evidence="3">cv. Salinas</strain>
        <tissue evidence="2">Seedlings</tissue>
    </source>
</reference>
<evidence type="ECO:0000256" key="1">
    <source>
        <dbReference type="SAM" id="Phobius"/>
    </source>
</evidence>
<dbReference type="InterPro" id="IPR043472">
    <property type="entry name" value="Macro_dom-like"/>
</dbReference>
<organism evidence="2 3">
    <name type="scientific">Lactuca sativa</name>
    <name type="common">Garden lettuce</name>
    <dbReference type="NCBI Taxonomy" id="4236"/>
    <lineage>
        <taxon>Eukaryota</taxon>
        <taxon>Viridiplantae</taxon>
        <taxon>Streptophyta</taxon>
        <taxon>Embryophyta</taxon>
        <taxon>Tracheophyta</taxon>
        <taxon>Spermatophyta</taxon>
        <taxon>Magnoliopsida</taxon>
        <taxon>eudicotyledons</taxon>
        <taxon>Gunneridae</taxon>
        <taxon>Pentapetalae</taxon>
        <taxon>asterids</taxon>
        <taxon>campanulids</taxon>
        <taxon>Asterales</taxon>
        <taxon>Asteraceae</taxon>
        <taxon>Cichorioideae</taxon>
        <taxon>Cichorieae</taxon>
        <taxon>Lactucinae</taxon>
        <taxon>Lactuca</taxon>
    </lineage>
</organism>
<dbReference type="SUPFAM" id="SSF52949">
    <property type="entry name" value="Macro domain-like"/>
    <property type="match status" value="1"/>
</dbReference>
<name>A0A9R1VG43_LACSA</name>
<sequence length="170" mass="19414">MKSLHFQFFIGTLVMFLIIQYLKSALNLYLQPSDMRLLPQQDYLQEDHVHLFLDSVLPNEETDKSISPFSSKVHPVDAPPVTQSFIYLYIYFIYLLNFIFSIIGALLGTYEDNIFKSESKKPSLKSIDFLNLGGGPELEKKLKYIEHVCSGVILGKELVNAPPNVLTHET</sequence>
<dbReference type="AlphaFoldDB" id="A0A9R1VG43"/>
<protein>
    <submittedName>
        <fullName evidence="2">Uncharacterized protein</fullName>
    </submittedName>
</protein>
<keyword evidence="1" id="KW-0472">Membrane</keyword>
<proteinExistence type="predicted"/>
<gene>
    <name evidence="2" type="ORF">LSAT_V11C500254270</name>
</gene>
<evidence type="ECO:0000313" key="3">
    <source>
        <dbReference type="Proteomes" id="UP000235145"/>
    </source>
</evidence>
<accession>A0A9R1VG43</accession>
<dbReference type="Proteomes" id="UP000235145">
    <property type="component" value="Unassembled WGS sequence"/>
</dbReference>
<keyword evidence="3" id="KW-1185">Reference proteome</keyword>
<evidence type="ECO:0000313" key="2">
    <source>
        <dbReference type="EMBL" id="KAJ0205741.1"/>
    </source>
</evidence>
<dbReference type="EMBL" id="NBSK02000005">
    <property type="protein sequence ID" value="KAJ0205741.1"/>
    <property type="molecule type" value="Genomic_DNA"/>
</dbReference>
<dbReference type="Gene3D" id="3.40.220.10">
    <property type="entry name" value="Leucine Aminopeptidase, subunit E, domain 1"/>
    <property type="match status" value="1"/>
</dbReference>
<keyword evidence="1" id="KW-1133">Transmembrane helix</keyword>
<keyword evidence="1" id="KW-0812">Transmembrane</keyword>